<feature type="region of interest" description="Disordered" evidence="1">
    <location>
        <begin position="1"/>
        <end position="22"/>
    </location>
</feature>
<keyword evidence="3" id="KW-1185">Reference proteome</keyword>
<dbReference type="Proteomes" id="UP001596058">
    <property type="component" value="Unassembled WGS sequence"/>
</dbReference>
<evidence type="ECO:0000313" key="2">
    <source>
        <dbReference type="EMBL" id="MFC5835105.1"/>
    </source>
</evidence>
<evidence type="ECO:0000313" key="3">
    <source>
        <dbReference type="Proteomes" id="UP001596058"/>
    </source>
</evidence>
<reference evidence="3" key="1">
    <citation type="journal article" date="2019" name="Int. J. Syst. Evol. Microbiol.">
        <title>The Global Catalogue of Microorganisms (GCM) 10K type strain sequencing project: providing services to taxonomists for standard genome sequencing and annotation.</title>
        <authorList>
            <consortium name="The Broad Institute Genomics Platform"/>
            <consortium name="The Broad Institute Genome Sequencing Center for Infectious Disease"/>
            <person name="Wu L."/>
            <person name="Ma J."/>
        </authorList>
    </citation>
    <scope>NUCLEOTIDE SEQUENCE [LARGE SCALE GENOMIC DNA]</scope>
    <source>
        <strain evidence="3">CCUG 53903</strain>
    </source>
</reference>
<comment type="caution">
    <text evidence="2">The sequence shown here is derived from an EMBL/GenBank/DDBJ whole genome shotgun (WGS) entry which is preliminary data.</text>
</comment>
<dbReference type="RefSeq" id="WP_379524514.1">
    <property type="nucleotide sequence ID" value="NZ_JBHSPA010000117.1"/>
</dbReference>
<organism evidence="2 3">
    <name type="scientific">Nonomuraea insulae</name>
    <dbReference type="NCBI Taxonomy" id="1616787"/>
    <lineage>
        <taxon>Bacteria</taxon>
        <taxon>Bacillati</taxon>
        <taxon>Actinomycetota</taxon>
        <taxon>Actinomycetes</taxon>
        <taxon>Streptosporangiales</taxon>
        <taxon>Streptosporangiaceae</taxon>
        <taxon>Nonomuraea</taxon>
    </lineage>
</organism>
<protein>
    <submittedName>
        <fullName evidence="2">Uncharacterized protein</fullName>
    </submittedName>
</protein>
<proteinExistence type="predicted"/>
<evidence type="ECO:0000256" key="1">
    <source>
        <dbReference type="SAM" id="MobiDB-lite"/>
    </source>
</evidence>
<name>A0ABW1DDJ5_9ACTN</name>
<gene>
    <name evidence="2" type="ORF">ACFPZ3_65690</name>
</gene>
<accession>A0ABW1DDJ5</accession>
<dbReference type="EMBL" id="JBHSPA010000117">
    <property type="protein sequence ID" value="MFC5835105.1"/>
    <property type="molecule type" value="Genomic_DNA"/>
</dbReference>
<sequence>MHPAGHAPGQRHDAWHRRQPTPPSNDYVALGVCITQGSSTPAADAVMCVKKTHNNRAYARSAELSDPVSPLHAFRNLRYNVAPLYPHADTEEHLILPTGRLSYSEHSNPAPTATTWVLDLPAVVDKADGPGTPDLENYNEPPPLTVITDRTVTVPFYLVTDNDEERQRCSLVAGLVVTGAAFVPLVFCRPAALSMAPTRCPESL</sequence>